<evidence type="ECO:0000256" key="1">
    <source>
        <dbReference type="ARBA" id="ARBA00022670"/>
    </source>
</evidence>
<protein>
    <submittedName>
        <fullName evidence="9">Peptidase, M48 family</fullName>
    </submittedName>
</protein>
<keyword evidence="5 6" id="KW-0482">Metalloprotease</keyword>
<dbReference type="GO" id="GO:0046872">
    <property type="term" value="F:metal ion binding"/>
    <property type="evidence" value="ECO:0007669"/>
    <property type="project" value="UniProtKB-KW"/>
</dbReference>
<evidence type="ECO:0000256" key="7">
    <source>
        <dbReference type="SAM" id="SignalP"/>
    </source>
</evidence>
<feature type="signal peptide" evidence="7">
    <location>
        <begin position="1"/>
        <end position="27"/>
    </location>
</feature>
<dbReference type="EMBL" id="LFTY01000002">
    <property type="protein sequence ID" value="KMW56803.1"/>
    <property type="molecule type" value="Genomic_DNA"/>
</dbReference>
<dbReference type="PANTHER" id="PTHR22726">
    <property type="entry name" value="METALLOENDOPEPTIDASE OMA1"/>
    <property type="match status" value="1"/>
</dbReference>
<dbReference type="InterPro" id="IPR001915">
    <property type="entry name" value="Peptidase_M48"/>
</dbReference>
<evidence type="ECO:0000256" key="5">
    <source>
        <dbReference type="ARBA" id="ARBA00023049"/>
    </source>
</evidence>
<accession>A0A0J9GTH7</accession>
<keyword evidence="4 6" id="KW-0862">Zinc</keyword>
<keyword evidence="7" id="KW-0732">Signal</keyword>
<dbReference type="Gene3D" id="3.30.2010.10">
    <property type="entry name" value="Metalloproteases ('zincins'), catalytic domain"/>
    <property type="match status" value="1"/>
</dbReference>
<organism evidence="9 10">
    <name type="scientific">Candidatus Rhodobacter oscarellae</name>
    <dbReference type="NCBI Taxonomy" id="1675527"/>
    <lineage>
        <taxon>Bacteria</taxon>
        <taxon>Pseudomonadati</taxon>
        <taxon>Pseudomonadota</taxon>
        <taxon>Alphaproteobacteria</taxon>
        <taxon>Rhodobacterales</taxon>
        <taxon>Rhodobacter group</taxon>
        <taxon>Rhodobacter</taxon>
    </lineage>
</organism>
<evidence type="ECO:0000256" key="2">
    <source>
        <dbReference type="ARBA" id="ARBA00022723"/>
    </source>
</evidence>
<gene>
    <name evidence="9" type="ORF">AIOL_001759</name>
</gene>
<evidence type="ECO:0000313" key="9">
    <source>
        <dbReference type="EMBL" id="KMW56803.1"/>
    </source>
</evidence>
<dbReference type="GO" id="GO:0051603">
    <property type="term" value="P:proteolysis involved in protein catabolic process"/>
    <property type="evidence" value="ECO:0007669"/>
    <property type="project" value="TreeGrafter"/>
</dbReference>
<dbReference type="Proteomes" id="UP000037178">
    <property type="component" value="Unassembled WGS sequence"/>
</dbReference>
<keyword evidence="2" id="KW-0479">Metal-binding</keyword>
<dbReference type="GO" id="GO:0004222">
    <property type="term" value="F:metalloendopeptidase activity"/>
    <property type="evidence" value="ECO:0007669"/>
    <property type="project" value="InterPro"/>
</dbReference>
<evidence type="ECO:0000259" key="8">
    <source>
        <dbReference type="Pfam" id="PF01435"/>
    </source>
</evidence>
<dbReference type="PROSITE" id="PS51257">
    <property type="entry name" value="PROKAR_LIPOPROTEIN"/>
    <property type="match status" value="1"/>
</dbReference>
<dbReference type="GO" id="GO:0016020">
    <property type="term" value="C:membrane"/>
    <property type="evidence" value="ECO:0007669"/>
    <property type="project" value="TreeGrafter"/>
</dbReference>
<reference evidence="9 10" key="1">
    <citation type="submission" date="2015-06" db="EMBL/GenBank/DDBJ databases">
        <title>Draft genome sequence of an Alphaproteobacteria species associated to the Mediterranean sponge Oscarella lobularis.</title>
        <authorList>
            <person name="Jourda C."/>
            <person name="Santini S."/>
            <person name="Claverie J.-M."/>
        </authorList>
    </citation>
    <scope>NUCLEOTIDE SEQUENCE [LARGE SCALE GENOMIC DNA]</scope>
    <source>
        <strain evidence="9">IGS</strain>
    </source>
</reference>
<comment type="caution">
    <text evidence="9">The sequence shown here is derived from an EMBL/GenBank/DDBJ whole genome shotgun (WGS) entry which is preliminary data.</text>
</comment>
<feature type="chain" id="PRO_5005320201" evidence="7">
    <location>
        <begin position="28"/>
        <end position="231"/>
    </location>
</feature>
<dbReference type="STRING" id="1675527.AIOL_001759"/>
<proteinExistence type="inferred from homology"/>
<comment type="similarity">
    <text evidence="6">Belongs to the peptidase M48 family.</text>
</comment>
<evidence type="ECO:0000313" key="10">
    <source>
        <dbReference type="Proteomes" id="UP000037178"/>
    </source>
</evidence>
<dbReference type="Pfam" id="PF01435">
    <property type="entry name" value="Peptidase_M48"/>
    <property type="match status" value="1"/>
</dbReference>
<evidence type="ECO:0000256" key="6">
    <source>
        <dbReference type="RuleBase" id="RU003983"/>
    </source>
</evidence>
<name>A0A0J9GTH7_9RHOB</name>
<keyword evidence="3 6" id="KW-0378">Hydrolase</keyword>
<keyword evidence="10" id="KW-1185">Reference proteome</keyword>
<evidence type="ECO:0000256" key="3">
    <source>
        <dbReference type="ARBA" id="ARBA00022801"/>
    </source>
</evidence>
<dbReference type="InterPro" id="IPR051156">
    <property type="entry name" value="Mito/Outer_Membr_Metalloprot"/>
</dbReference>
<evidence type="ECO:0000256" key="4">
    <source>
        <dbReference type="ARBA" id="ARBA00022833"/>
    </source>
</evidence>
<comment type="cofactor">
    <cofactor evidence="6">
        <name>Zn(2+)</name>
        <dbReference type="ChEBI" id="CHEBI:29105"/>
    </cofactor>
    <text evidence="6">Binds 1 zinc ion per subunit.</text>
</comment>
<sequence length="231" mass="24428">MMRPFFVICAGLALAACTTVTSPPATAPAPGNASNAAPINSFSAVVARVEPVAEQVCRERAPRLNCDFEIFVDRRAGLPANAFQTVDRNGRPIIGFTASLVAELRNRDELAFILGHEAAHHIAGHLSRQRDTALRGALVAGILAGIGGGNAGDVRSAQEVGATVGARVYSKEFELEADALGTVIAYRAGFNPSIGALFFTRIADPGNQFLGTHPPNAQRIQTVQRTLETLR</sequence>
<keyword evidence="1 6" id="KW-0645">Protease</keyword>
<feature type="domain" description="Peptidase M48" evidence="8">
    <location>
        <begin position="65"/>
        <end position="225"/>
    </location>
</feature>
<dbReference type="AlphaFoldDB" id="A0A0J9GTH7"/>
<dbReference type="CDD" id="cd07324">
    <property type="entry name" value="M48C_Oma1-like"/>
    <property type="match status" value="1"/>
</dbReference>
<dbReference type="PATRIC" id="fig|1675527.3.peg.1853"/>
<dbReference type="PANTHER" id="PTHR22726:SF1">
    <property type="entry name" value="METALLOENDOPEPTIDASE OMA1, MITOCHONDRIAL"/>
    <property type="match status" value="1"/>
</dbReference>